<name>A0A3E0VZA8_9MICO</name>
<protein>
    <recommendedName>
        <fullName evidence="5">Htaa domain-containing protein</fullName>
    </recommendedName>
</protein>
<dbReference type="OrthoDB" id="7210788at2"/>
<evidence type="ECO:0008006" key="5">
    <source>
        <dbReference type="Google" id="ProtNLM"/>
    </source>
</evidence>
<reference evidence="3 4" key="1">
    <citation type="submission" date="2017-04" db="EMBL/GenBank/DDBJ databases">
        <title>Comparative genome analysis of Subtercola boreus.</title>
        <authorList>
            <person name="Cho Y.-J."/>
            <person name="Cho A."/>
            <person name="Kim O.-S."/>
            <person name="Lee J.-I."/>
        </authorList>
    </citation>
    <scope>NUCLEOTIDE SEQUENCE [LARGE SCALE GENOMIC DNA]</scope>
    <source>
        <strain evidence="3 4">P27444</strain>
    </source>
</reference>
<proteinExistence type="predicted"/>
<dbReference type="RefSeq" id="WP_116282144.1">
    <property type="nucleotide sequence ID" value="NZ_NBXA01000007.1"/>
</dbReference>
<dbReference type="EMBL" id="NBXA01000007">
    <property type="protein sequence ID" value="RFA15382.1"/>
    <property type="molecule type" value="Genomic_DNA"/>
</dbReference>
<dbReference type="AlphaFoldDB" id="A0A3E0VZA8"/>
<gene>
    <name evidence="3" type="ORF">B7R21_05035</name>
</gene>
<evidence type="ECO:0000313" key="4">
    <source>
        <dbReference type="Proteomes" id="UP000256709"/>
    </source>
</evidence>
<organism evidence="3 4">
    <name type="scientific">Subtercola boreus</name>
    <dbReference type="NCBI Taxonomy" id="120213"/>
    <lineage>
        <taxon>Bacteria</taxon>
        <taxon>Bacillati</taxon>
        <taxon>Actinomycetota</taxon>
        <taxon>Actinomycetes</taxon>
        <taxon>Micrococcales</taxon>
        <taxon>Microbacteriaceae</taxon>
        <taxon>Subtercola</taxon>
    </lineage>
</organism>
<sequence length="474" mass="46494">MTPFIRRTVAVAAVAALTLGAALTATTSASAAPSQGSIDNASFTWGLSGEAGGGAFFGGCNFLSAGTAGNTGSSRLWTEADGFYAQSAGNVSIAKPTAAGSLAPTSWATKCQTPAGTAVSPSSATSLTGNVVQFGGGTGTVAADGSSSISWTGSFTVAFYGGLTYWTATNPTLSLDAAGNGQLTATASGYGTSMEDTSQWVPITGRQIVLADIAGAQATDTGVTTTPKYLGVAVTTPGTPQSTTPASWGSFPQSYIDFQNLTGQSSYWYSSGGSRDAAKPATPLAVSYAVTPVVAPPTDPTDPTGPTDPTTPPAEASRDISVIVPTVVVPEEGTFGWAFESDAAIALGTATQSGSSFVANGALTSIAVTDTRTGPSAYSWSISGQVGAFASGANTFGSEYLGWTPAVSNAGTGATAGSAVTSALTGGTGLATSATLASSSAAAGADIDADVSLVIPSSTPAGSYTSTLTITALS</sequence>
<keyword evidence="2" id="KW-0732">Signal</keyword>
<feature type="chain" id="PRO_5017621880" description="Htaa domain-containing protein" evidence="2">
    <location>
        <begin position="32"/>
        <end position="474"/>
    </location>
</feature>
<comment type="caution">
    <text evidence="3">The sequence shown here is derived from an EMBL/GenBank/DDBJ whole genome shotgun (WGS) entry which is preliminary data.</text>
</comment>
<evidence type="ECO:0000256" key="2">
    <source>
        <dbReference type="SAM" id="SignalP"/>
    </source>
</evidence>
<feature type="region of interest" description="Disordered" evidence="1">
    <location>
        <begin position="293"/>
        <end position="316"/>
    </location>
</feature>
<accession>A0A3E0VZA8</accession>
<feature type="signal peptide" evidence="2">
    <location>
        <begin position="1"/>
        <end position="31"/>
    </location>
</feature>
<dbReference type="Proteomes" id="UP000256709">
    <property type="component" value="Unassembled WGS sequence"/>
</dbReference>
<evidence type="ECO:0000313" key="3">
    <source>
        <dbReference type="EMBL" id="RFA15382.1"/>
    </source>
</evidence>
<evidence type="ECO:0000256" key="1">
    <source>
        <dbReference type="SAM" id="MobiDB-lite"/>
    </source>
</evidence>